<gene>
    <name evidence="1" type="ORF">HMI49_06185</name>
</gene>
<reference evidence="1 2" key="1">
    <citation type="submission" date="2020-05" db="EMBL/GenBank/DDBJ databases">
        <authorList>
            <person name="Whitworth D."/>
        </authorList>
    </citation>
    <scope>NUCLEOTIDE SEQUENCE [LARGE SCALE GENOMIC DNA]</scope>
    <source>
        <strain evidence="1 2">AB043B</strain>
    </source>
</reference>
<sequence length="412" mass="43656">MGTPQSFNWAVAPTGQIDPQAYQAMSTMPLWSPVGSFTAADADFFTSYRQVLNQITFKVSPERQGDLKRLKDLVTLANNDVTKATTEMNQAYLSQQQNGGVVFAARYPDVSSWIQGEGSSYQHAIDNAQVNFNRTQDQLLEMQKASMPADLQNAIDAIKRPTANPATSTNPVGWVKVPDGAGILSWQPGWTIATSGQDWRAELASGTVGSFTVELSAADATQNLTKSWANGSASYGNPFWSVGGSGGWEKMDLTTTDKSVKATISVKSSAVVPITPGSWYDGGFLSTIARNKGGGYSLTAPWVSNGGPGSQSLFGQYGLLPTRVSALVVAYQPSFSITMSSATFNQYHEKFEASGGLRIGPFSFGGSGGHESNYIHTTQGGTTFTGGSTSEDPVIIGVLVSFPGINDPGFAG</sequence>
<dbReference type="EMBL" id="JABFJV010000021">
    <property type="protein sequence ID" value="NOK32786.1"/>
    <property type="molecule type" value="Genomic_DNA"/>
</dbReference>
<accession>A0A3A8HCY6</accession>
<comment type="caution">
    <text evidence="1">The sequence shown here is derived from an EMBL/GenBank/DDBJ whole genome shotgun (WGS) entry which is preliminary data.</text>
</comment>
<dbReference type="Proteomes" id="UP000563426">
    <property type="component" value="Unassembled WGS sequence"/>
</dbReference>
<name>A0A3A8HCY6_9BACT</name>
<dbReference type="AlphaFoldDB" id="A0A3A8HCY6"/>
<protein>
    <submittedName>
        <fullName evidence="1">Uncharacterized protein</fullName>
    </submittedName>
</protein>
<evidence type="ECO:0000313" key="2">
    <source>
        <dbReference type="Proteomes" id="UP000563426"/>
    </source>
</evidence>
<keyword evidence="2" id="KW-1185">Reference proteome</keyword>
<evidence type="ECO:0000313" key="1">
    <source>
        <dbReference type="EMBL" id="NOK32786.1"/>
    </source>
</evidence>
<proteinExistence type="predicted"/>
<dbReference type="OrthoDB" id="1550318at2"/>
<organism evidence="1 2">
    <name type="scientific">Corallococcus exercitus</name>
    <dbReference type="NCBI Taxonomy" id="2316736"/>
    <lineage>
        <taxon>Bacteria</taxon>
        <taxon>Pseudomonadati</taxon>
        <taxon>Myxococcota</taxon>
        <taxon>Myxococcia</taxon>
        <taxon>Myxococcales</taxon>
        <taxon>Cystobacterineae</taxon>
        <taxon>Myxococcaceae</taxon>
        <taxon>Corallococcus</taxon>
    </lineage>
</organism>